<keyword evidence="13" id="KW-1185">Reference proteome</keyword>
<evidence type="ECO:0000256" key="10">
    <source>
        <dbReference type="ARBA" id="ARBA00023242"/>
    </source>
</evidence>
<dbReference type="Pfam" id="PF00400">
    <property type="entry name" value="WD40"/>
    <property type="match status" value="2"/>
</dbReference>
<keyword evidence="9" id="KW-0677">Repeat</keyword>
<evidence type="ECO:0000256" key="3">
    <source>
        <dbReference type="ARBA" id="ARBA00005043"/>
    </source>
</evidence>
<evidence type="ECO:0000256" key="6">
    <source>
        <dbReference type="ARBA" id="ARBA00022490"/>
    </source>
</evidence>
<dbReference type="GO" id="GO:0033588">
    <property type="term" value="C:elongator holoenzyme complex"/>
    <property type="evidence" value="ECO:0007669"/>
    <property type="project" value="InterPro"/>
</dbReference>
<dbReference type="InterPro" id="IPR037289">
    <property type="entry name" value="Elp2"/>
</dbReference>
<organism evidence="12 13">
    <name type="scientific">Homarus americanus</name>
    <name type="common">American lobster</name>
    <dbReference type="NCBI Taxonomy" id="6706"/>
    <lineage>
        <taxon>Eukaryota</taxon>
        <taxon>Metazoa</taxon>
        <taxon>Ecdysozoa</taxon>
        <taxon>Arthropoda</taxon>
        <taxon>Crustacea</taxon>
        <taxon>Multicrustacea</taxon>
        <taxon>Malacostraca</taxon>
        <taxon>Eumalacostraca</taxon>
        <taxon>Eucarida</taxon>
        <taxon>Decapoda</taxon>
        <taxon>Pleocyemata</taxon>
        <taxon>Astacidea</taxon>
        <taxon>Nephropoidea</taxon>
        <taxon>Nephropidae</taxon>
        <taxon>Homarus</taxon>
    </lineage>
</organism>
<evidence type="ECO:0000256" key="5">
    <source>
        <dbReference type="ARBA" id="ARBA00020267"/>
    </source>
</evidence>
<keyword evidence="6" id="KW-0963">Cytoplasm</keyword>
<dbReference type="Proteomes" id="UP000747542">
    <property type="component" value="Unassembled WGS sequence"/>
</dbReference>
<evidence type="ECO:0000256" key="9">
    <source>
        <dbReference type="ARBA" id="ARBA00022737"/>
    </source>
</evidence>
<comment type="similarity">
    <text evidence="4">Belongs to the WD repeat ELP2 family.</text>
</comment>
<reference evidence="12" key="1">
    <citation type="journal article" date="2021" name="Sci. Adv.">
        <title>The American lobster genome reveals insights on longevity, neural, and immune adaptations.</title>
        <authorList>
            <person name="Polinski J.M."/>
            <person name="Zimin A.V."/>
            <person name="Clark K.F."/>
            <person name="Kohn A.B."/>
            <person name="Sadowski N."/>
            <person name="Timp W."/>
            <person name="Ptitsyn A."/>
            <person name="Khanna P."/>
            <person name="Romanova D.Y."/>
            <person name="Williams P."/>
            <person name="Greenwood S.J."/>
            <person name="Moroz L.L."/>
            <person name="Walt D.R."/>
            <person name="Bodnar A.G."/>
        </authorList>
    </citation>
    <scope>NUCLEOTIDE SEQUENCE</scope>
    <source>
        <strain evidence="12">GMGI-L3</strain>
    </source>
</reference>
<comment type="caution">
    <text evidence="12">The sequence shown here is derived from an EMBL/GenBank/DDBJ whole genome shotgun (WGS) entry which is preliminary data.</text>
</comment>
<keyword evidence="7 11" id="KW-0853">WD repeat</keyword>
<evidence type="ECO:0000256" key="8">
    <source>
        <dbReference type="ARBA" id="ARBA00022694"/>
    </source>
</evidence>
<dbReference type="PROSITE" id="PS50082">
    <property type="entry name" value="WD_REPEATS_2"/>
    <property type="match status" value="1"/>
</dbReference>
<dbReference type="GO" id="GO:0002098">
    <property type="term" value="P:tRNA wobble uridine modification"/>
    <property type="evidence" value="ECO:0007669"/>
    <property type="project" value="InterPro"/>
</dbReference>
<protein>
    <recommendedName>
        <fullName evidence="5">Elongator complex protein 2</fullName>
    </recommendedName>
</protein>
<evidence type="ECO:0000313" key="13">
    <source>
        <dbReference type="Proteomes" id="UP000747542"/>
    </source>
</evidence>
<dbReference type="PANTHER" id="PTHR44111:SF1">
    <property type="entry name" value="ELONGATOR COMPLEX PROTEIN 2"/>
    <property type="match status" value="1"/>
</dbReference>
<dbReference type="Gene3D" id="2.130.10.10">
    <property type="entry name" value="YVTN repeat-like/Quinoprotein amine dehydrogenase"/>
    <property type="match status" value="3"/>
</dbReference>
<keyword evidence="8" id="KW-0819">tRNA processing</keyword>
<evidence type="ECO:0000256" key="7">
    <source>
        <dbReference type="ARBA" id="ARBA00022574"/>
    </source>
</evidence>
<dbReference type="GO" id="GO:0005737">
    <property type="term" value="C:cytoplasm"/>
    <property type="evidence" value="ECO:0007669"/>
    <property type="project" value="UniProtKB-SubCell"/>
</dbReference>
<dbReference type="UniPathway" id="UPA00988"/>
<evidence type="ECO:0000256" key="1">
    <source>
        <dbReference type="ARBA" id="ARBA00004123"/>
    </source>
</evidence>
<dbReference type="InterPro" id="IPR015943">
    <property type="entry name" value="WD40/YVTN_repeat-like_dom_sf"/>
</dbReference>
<dbReference type="PROSITE" id="PS50294">
    <property type="entry name" value="WD_REPEATS_REGION"/>
    <property type="match status" value="1"/>
</dbReference>
<comment type="subcellular location">
    <subcellularLocation>
        <location evidence="2">Cytoplasm</location>
    </subcellularLocation>
    <subcellularLocation>
        <location evidence="1">Nucleus</location>
    </subcellularLocation>
</comment>
<evidence type="ECO:0000256" key="2">
    <source>
        <dbReference type="ARBA" id="ARBA00004496"/>
    </source>
</evidence>
<comment type="pathway">
    <text evidence="3">tRNA modification; 5-methoxycarbonylmethyl-2-thiouridine-tRNA biosynthesis.</text>
</comment>
<dbReference type="PANTHER" id="PTHR44111">
    <property type="entry name" value="ELONGATOR COMPLEX PROTEIN 2"/>
    <property type="match status" value="1"/>
</dbReference>
<dbReference type="InterPro" id="IPR001680">
    <property type="entry name" value="WD40_rpt"/>
</dbReference>
<evidence type="ECO:0000256" key="11">
    <source>
        <dbReference type="PROSITE-ProRule" id="PRU00221"/>
    </source>
</evidence>
<keyword evidence="10" id="KW-0539">Nucleus</keyword>
<evidence type="ECO:0000256" key="4">
    <source>
        <dbReference type="ARBA" id="ARBA00005881"/>
    </source>
</evidence>
<feature type="repeat" description="WD" evidence="11">
    <location>
        <begin position="200"/>
        <end position="238"/>
    </location>
</feature>
<dbReference type="GO" id="GO:0005634">
    <property type="term" value="C:nucleus"/>
    <property type="evidence" value="ECO:0007669"/>
    <property type="project" value="UniProtKB-SubCell"/>
</dbReference>
<dbReference type="SMART" id="SM00320">
    <property type="entry name" value="WD40"/>
    <property type="match status" value="5"/>
</dbReference>
<sequence length="740" mass="82238">IWKRSLECAPEIPSPSGFGWVIEQCGKEENIKIDWMDGQPAPLAVLELLAFKCVCACEAPDCQCNAHGLRCSEMCRLKTCSNQAPTEQEEETMIDEPDDYNHEDSVPLADATLVVQDGEEKILIVTVMPEVITSWLVCPVSGKFEHLYDFAPPGKTFVMSLRLFEVKGARYPALACGGHDCRIHVLTSSKIGQYYPAAVLNGHEDWVMTLDLMKEDDGDILLASGSKDASVRLWRFSTIKNNEHLQECVNAGKEELRLKSVIFKAPSTASDITISVLLDAILAGHEGLVSRVYWARPIKEVHTNPINCSPAPRPKTVPSSSGSQKVDPAAVEEYGWKWLDSGKLVATWKAFIAVCLVLMVYKFWDATIRYLLSTSKDQTTRMHAPWKKSESEIVWHEVGRPQVHGHDLVCISTLGKYKFASGAEEKVVRGFIAPANFIRNFGQICGINVAEDIEKCEAGEGASVPSLGLSNKAVMVADLQEEQEEGQEEVHTYFKPLTLFAPPTEDQLMQNTLWPEAAKLYGHGNDLITLAATSDGAILASSCRAANNMDAYIILWDTTTWHKIDALVKHRLTVTQMAFSFDDKYLLSVSRDRTWTVFKKDSAENFADSHHFITASRDKTIALWGQTETGWVRQALVTESNEVTAVAVTKCLDTDTDGCVLLATGLVDGNIHLRKYLTEERKFGDNILEICHKHHSMVRRLQFKPFQGSADTVVLASCADDKRVHLCQIKTKISSQLVDG</sequence>
<dbReference type="EMBL" id="JAHLQT010027690">
    <property type="protein sequence ID" value="KAG7162584.1"/>
    <property type="molecule type" value="Genomic_DNA"/>
</dbReference>
<feature type="non-terminal residue" evidence="12">
    <location>
        <position position="1"/>
    </location>
</feature>
<dbReference type="AlphaFoldDB" id="A0A8J5JWH0"/>
<gene>
    <name evidence="12" type="primary">Elp2-L</name>
    <name evidence="12" type="ORF">Hamer_G025174</name>
</gene>
<proteinExistence type="inferred from homology"/>
<name>A0A8J5JWH0_HOMAM</name>
<dbReference type="SUPFAM" id="SSF50978">
    <property type="entry name" value="WD40 repeat-like"/>
    <property type="match status" value="2"/>
</dbReference>
<accession>A0A8J5JWH0</accession>
<dbReference type="InterPro" id="IPR036322">
    <property type="entry name" value="WD40_repeat_dom_sf"/>
</dbReference>
<evidence type="ECO:0000313" key="12">
    <source>
        <dbReference type="EMBL" id="KAG7162584.1"/>
    </source>
</evidence>